<feature type="domain" description="C-type lectin" evidence="2">
    <location>
        <begin position="102"/>
        <end position="217"/>
    </location>
</feature>
<dbReference type="Ensembl" id="ENSSOCT00000011736.1">
    <property type="protein sequence ID" value="ENSSOCP00000011434.1"/>
    <property type="gene ID" value="ENSSOCG00000008652.1"/>
</dbReference>
<evidence type="ECO:0000259" key="2">
    <source>
        <dbReference type="PROSITE" id="PS50041"/>
    </source>
</evidence>
<dbReference type="PROSITE" id="PS50041">
    <property type="entry name" value="C_TYPE_LECTIN_2"/>
    <property type="match status" value="1"/>
</dbReference>
<dbReference type="InterPro" id="IPR016187">
    <property type="entry name" value="CTDL_fold"/>
</dbReference>
<dbReference type="InterPro" id="IPR033989">
    <property type="entry name" value="CD209-like_CTLD"/>
</dbReference>
<dbReference type="GO" id="GO:0030246">
    <property type="term" value="F:carbohydrate binding"/>
    <property type="evidence" value="ECO:0007669"/>
    <property type="project" value="UniProtKB-KW"/>
</dbReference>
<accession>A0A8D0F8R6</accession>
<dbReference type="Gene3D" id="3.10.100.10">
    <property type="entry name" value="Mannose-Binding Protein A, subunit A"/>
    <property type="match status" value="1"/>
</dbReference>
<protein>
    <recommendedName>
        <fullName evidence="2">C-type lectin domain-containing protein</fullName>
    </recommendedName>
</protein>
<dbReference type="SMART" id="SM00034">
    <property type="entry name" value="CLECT"/>
    <property type="match status" value="1"/>
</dbReference>
<evidence type="ECO:0000313" key="4">
    <source>
        <dbReference type="Proteomes" id="UP000694551"/>
    </source>
</evidence>
<evidence type="ECO:0000313" key="3">
    <source>
        <dbReference type="Ensembl" id="ENSSOCP00000011434.1"/>
    </source>
</evidence>
<keyword evidence="4" id="KW-1185">Reference proteome</keyword>
<dbReference type="InterPro" id="IPR016186">
    <property type="entry name" value="C-type_lectin-like/link_sf"/>
</dbReference>
<dbReference type="CDD" id="cd03590">
    <property type="entry name" value="CLECT_DC-SIGN_like"/>
    <property type="match status" value="1"/>
</dbReference>
<reference evidence="3" key="2">
    <citation type="submission" date="2025-09" db="UniProtKB">
        <authorList>
            <consortium name="Ensembl"/>
        </authorList>
    </citation>
    <scope>IDENTIFICATION</scope>
</reference>
<dbReference type="InterPro" id="IPR050111">
    <property type="entry name" value="C-type_lectin/snaclec_domain"/>
</dbReference>
<proteinExistence type="predicted"/>
<dbReference type="InterPro" id="IPR001304">
    <property type="entry name" value="C-type_lectin-like"/>
</dbReference>
<dbReference type="Pfam" id="PF00059">
    <property type="entry name" value="Lectin_C"/>
    <property type="match status" value="1"/>
</dbReference>
<evidence type="ECO:0000256" key="1">
    <source>
        <dbReference type="ARBA" id="ARBA00022734"/>
    </source>
</evidence>
<sequence length="227" mass="25333">MNRRGSVSPGTAAPAEERSCSWMKPWVFLVSALAIKTHLTAFGQMEGQYPTLSDSRQMPFAKTACSGDQPTALQQAFTEWRCSSAEPQGKGWMCCPKGWKLFQKSCYYISGNVMPWAESVQNCTGMGSHLVVINSEAEQVFISEKIQQSSKGFHYFIGLSAEKVGQWQWVDQTPFNVSAAFWRKGEPSDTDDQKCVAIQRASEPPNNWNDLTCEHHYRVCEAAAVTV</sequence>
<keyword evidence="1" id="KW-0430">Lectin</keyword>
<dbReference type="SUPFAM" id="SSF56436">
    <property type="entry name" value="C-type lectin-like"/>
    <property type="match status" value="1"/>
</dbReference>
<organism evidence="3 4">
    <name type="scientific">Strix occidentalis caurina</name>
    <name type="common">northern spotted owl</name>
    <dbReference type="NCBI Taxonomy" id="311401"/>
    <lineage>
        <taxon>Eukaryota</taxon>
        <taxon>Metazoa</taxon>
        <taxon>Chordata</taxon>
        <taxon>Craniata</taxon>
        <taxon>Vertebrata</taxon>
        <taxon>Euteleostomi</taxon>
        <taxon>Archelosauria</taxon>
        <taxon>Archosauria</taxon>
        <taxon>Dinosauria</taxon>
        <taxon>Saurischia</taxon>
        <taxon>Theropoda</taxon>
        <taxon>Coelurosauria</taxon>
        <taxon>Aves</taxon>
        <taxon>Neognathae</taxon>
        <taxon>Neoaves</taxon>
        <taxon>Telluraves</taxon>
        <taxon>Strigiformes</taxon>
        <taxon>Strigidae</taxon>
        <taxon>Strix</taxon>
    </lineage>
</organism>
<reference evidence="3" key="1">
    <citation type="submission" date="2025-08" db="UniProtKB">
        <authorList>
            <consortium name="Ensembl"/>
        </authorList>
    </citation>
    <scope>IDENTIFICATION</scope>
</reference>
<dbReference type="PANTHER" id="PTHR22803">
    <property type="entry name" value="MANNOSE, PHOSPHOLIPASE, LECTIN RECEPTOR RELATED"/>
    <property type="match status" value="1"/>
</dbReference>
<dbReference type="Proteomes" id="UP000694551">
    <property type="component" value="Unplaced"/>
</dbReference>
<name>A0A8D0F8R6_STROC</name>
<dbReference type="AlphaFoldDB" id="A0A8D0F8R6"/>